<proteinExistence type="predicted"/>
<feature type="transmembrane region" description="Helical" evidence="1">
    <location>
        <begin position="6"/>
        <end position="24"/>
    </location>
</feature>
<organism evidence="2">
    <name type="scientific">Amphora coffeiformis</name>
    <dbReference type="NCBI Taxonomy" id="265554"/>
    <lineage>
        <taxon>Eukaryota</taxon>
        <taxon>Sar</taxon>
        <taxon>Stramenopiles</taxon>
        <taxon>Ochrophyta</taxon>
        <taxon>Bacillariophyta</taxon>
        <taxon>Bacillariophyceae</taxon>
        <taxon>Bacillariophycidae</taxon>
        <taxon>Thalassiophysales</taxon>
        <taxon>Catenulaceae</taxon>
        <taxon>Amphora</taxon>
    </lineage>
</organism>
<evidence type="ECO:0000256" key="1">
    <source>
        <dbReference type="SAM" id="Phobius"/>
    </source>
</evidence>
<evidence type="ECO:0000313" key="2">
    <source>
        <dbReference type="EMBL" id="CAE0413348.1"/>
    </source>
</evidence>
<gene>
    <name evidence="2" type="ORF">ACOF00016_LOCUS10604</name>
</gene>
<dbReference type="EMBL" id="HBIM01013012">
    <property type="protein sequence ID" value="CAE0413348.1"/>
    <property type="molecule type" value="Transcribed_RNA"/>
</dbReference>
<keyword evidence="1" id="KW-1133">Transmembrane helix</keyword>
<dbReference type="AlphaFoldDB" id="A0A7S3LAV5"/>
<sequence>MRSTEVVVGVALVVLAIGIALVVTRKHKQRNEQHTSIPVASSSLVTDNVLWIHDEGHVCLQGDAVQFWSHSEGDAVIVQEVIGNEMYTYERINTDALYAEARALLDKSSVEGADTLWIDALVGVKYNCVMETLDEEMDVTSPILLERHQDESSTWQVGPWQVQADSNMVPRSLSTHPDEDDEDDFEISIAEVGTCRVPIVGCDPLTEAGDIHIPYDGPTDAQWQSLFDAAGVVAPDVTVGDGHERFLGVWQDLTNSATQTKWCGYGTPKSNPCPGDPAVVAEFRNYDYEADRACRRHDHGRKFTILPAGFVRTECMHDRDLLLVAGDNLALTAVYGKYGLAATFGCYGYGNYKCWKKWRYRCQCRGERVRFGAGRYDNNERNEKWGYYSPADPSVPGGVLCPDDLWRCDGNQYSDLCREVFEPKQAEGSC</sequence>
<name>A0A7S3LAV5_9STRA</name>
<reference evidence="2" key="1">
    <citation type="submission" date="2021-01" db="EMBL/GenBank/DDBJ databases">
        <authorList>
            <person name="Corre E."/>
            <person name="Pelletier E."/>
            <person name="Niang G."/>
            <person name="Scheremetjew M."/>
            <person name="Finn R."/>
            <person name="Kale V."/>
            <person name="Holt S."/>
            <person name="Cochrane G."/>
            <person name="Meng A."/>
            <person name="Brown T."/>
            <person name="Cohen L."/>
        </authorList>
    </citation>
    <scope>NUCLEOTIDE SEQUENCE</scope>
    <source>
        <strain evidence="2">CCMP127</strain>
    </source>
</reference>
<protein>
    <submittedName>
        <fullName evidence="2">Uncharacterized protein</fullName>
    </submittedName>
</protein>
<accession>A0A7S3LAV5</accession>
<keyword evidence="1" id="KW-0472">Membrane</keyword>
<keyword evidence="1" id="KW-0812">Transmembrane</keyword>